<evidence type="ECO:0000256" key="3">
    <source>
        <dbReference type="ARBA" id="ARBA00022989"/>
    </source>
</evidence>
<dbReference type="PANTHER" id="PTHR37422">
    <property type="entry name" value="TEICHURONIC ACID BIOSYNTHESIS PROTEIN TUAE"/>
    <property type="match status" value="1"/>
</dbReference>
<keyword evidence="8" id="KW-1185">Reference proteome</keyword>
<protein>
    <submittedName>
        <fullName evidence="7">O-antigen ligase family protein</fullName>
    </submittedName>
</protein>
<gene>
    <name evidence="7" type="ORF">Dfulv_15135</name>
</gene>
<comment type="subcellular location">
    <subcellularLocation>
        <location evidence="1">Membrane</location>
        <topology evidence="1">Multi-pass membrane protein</topology>
    </subcellularLocation>
</comment>
<name>A0ABY5W7P7_9ACTN</name>
<feature type="transmembrane region" description="Helical" evidence="5">
    <location>
        <begin position="241"/>
        <end position="261"/>
    </location>
</feature>
<dbReference type="EMBL" id="CP073720">
    <property type="protein sequence ID" value="UWP85494.1"/>
    <property type="molecule type" value="Genomic_DNA"/>
</dbReference>
<keyword evidence="7" id="KW-0436">Ligase</keyword>
<feature type="transmembrane region" description="Helical" evidence="5">
    <location>
        <begin position="132"/>
        <end position="155"/>
    </location>
</feature>
<dbReference type="InterPro" id="IPR007016">
    <property type="entry name" value="O-antigen_ligase-rel_domated"/>
</dbReference>
<feature type="transmembrane region" description="Helical" evidence="5">
    <location>
        <begin position="175"/>
        <end position="190"/>
    </location>
</feature>
<dbReference type="Proteomes" id="UP001059617">
    <property type="component" value="Chromosome"/>
</dbReference>
<keyword evidence="2 5" id="KW-0812">Transmembrane</keyword>
<accession>A0ABY5W7P7</accession>
<dbReference type="InterPro" id="IPR051533">
    <property type="entry name" value="WaaL-like"/>
</dbReference>
<evidence type="ECO:0000313" key="8">
    <source>
        <dbReference type="Proteomes" id="UP001059617"/>
    </source>
</evidence>
<reference evidence="7" key="1">
    <citation type="submission" date="2021-04" db="EMBL/GenBank/DDBJ databases">
        <authorList>
            <person name="Hartkoorn R.C."/>
            <person name="Beaudoing E."/>
            <person name="Hot D."/>
        </authorList>
    </citation>
    <scope>NUCLEOTIDE SEQUENCE</scope>
    <source>
        <strain evidence="7">NRRL B-16292</strain>
    </source>
</reference>
<feature type="transmembrane region" description="Helical" evidence="5">
    <location>
        <begin position="100"/>
        <end position="120"/>
    </location>
</feature>
<feature type="transmembrane region" description="Helical" evidence="5">
    <location>
        <begin position="69"/>
        <end position="88"/>
    </location>
</feature>
<dbReference type="GO" id="GO:0016874">
    <property type="term" value="F:ligase activity"/>
    <property type="evidence" value="ECO:0007669"/>
    <property type="project" value="UniProtKB-KW"/>
</dbReference>
<evidence type="ECO:0000256" key="2">
    <source>
        <dbReference type="ARBA" id="ARBA00022692"/>
    </source>
</evidence>
<dbReference type="Pfam" id="PF04932">
    <property type="entry name" value="Wzy_C"/>
    <property type="match status" value="1"/>
</dbReference>
<proteinExistence type="predicted"/>
<evidence type="ECO:0000256" key="5">
    <source>
        <dbReference type="SAM" id="Phobius"/>
    </source>
</evidence>
<sequence>MTTVLVTAPPVVRSARRRLVQIAISVAVVSMPLLRPSGPGNTGLVDLALVGAMVTCTVWASTRSVRARLPYALPVGLTMTAGALAVVINSGHPGVVERGAIALAQDLFVFGWAAAVATVGSDHRLLDTFCRAWAYSATAWAAVMIIGEVAGIAWLSGISARDGIRASLTLGDPNLAASYFVCGLLVMRATRRPRRTGLRWAACALVVTAVVLTLSNGGILAVLAATVLGWLIALARRRGPMVAVAAAAALALGVVATLSTVDIRGRVNRVEESSPLIRDSLGRERESSGSRSTVAHETVQLWLETETILGIGPASTEATLRANQAPYVKEAHDDYLAALLERGVLGGIALTLLIATVAVRSRRICAAEGVGAQYRAVVPRPELLAAAAVAVGLSAVVYEVLHFRHVWALLGLIAALGLSGRGR</sequence>
<evidence type="ECO:0000256" key="4">
    <source>
        <dbReference type="ARBA" id="ARBA00023136"/>
    </source>
</evidence>
<feature type="transmembrane region" description="Helical" evidence="5">
    <location>
        <begin position="383"/>
        <end position="400"/>
    </location>
</feature>
<evidence type="ECO:0000256" key="1">
    <source>
        <dbReference type="ARBA" id="ARBA00004141"/>
    </source>
</evidence>
<dbReference type="PANTHER" id="PTHR37422:SF13">
    <property type="entry name" value="LIPOPOLYSACCHARIDE BIOSYNTHESIS PROTEIN PA4999-RELATED"/>
    <property type="match status" value="1"/>
</dbReference>
<dbReference type="RefSeq" id="WP_259863616.1">
    <property type="nucleotide sequence ID" value="NZ_BAAAST010000014.1"/>
</dbReference>
<feature type="domain" description="O-antigen ligase-related" evidence="6">
    <location>
        <begin position="202"/>
        <end position="350"/>
    </location>
</feature>
<keyword evidence="4 5" id="KW-0472">Membrane</keyword>
<evidence type="ECO:0000259" key="6">
    <source>
        <dbReference type="Pfam" id="PF04932"/>
    </source>
</evidence>
<feature type="transmembrane region" description="Helical" evidence="5">
    <location>
        <begin position="406"/>
        <end position="422"/>
    </location>
</feature>
<evidence type="ECO:0000313" key="7">
    <source>
        <dbReference type="EMBL" id="UWP85494.1"/>
    </source>
</evidence>
<feature type="transmembrane region" description="Helical" evidence="5">
    <location>
        <begin position="44"/>
        <end position="62"/>
    </location>
</feature>
<feature type="transmembrane region" description="Helical" evidence="5">
    <location>
        <begin position="202"/>
        <end position="235"/>
    </location>
</feature>
<organism evidence="7 8">
    <name type="scientific">Dactylosporangium fulvum</name>
    <dbReference type="NCBI Taxonomy" id="53359"/>
    <lineage>
        <taxon>Bacteria</taxon>
        <taxon>Bacillati</taxon>
        <taxon>Actinomycetota</taxon>
        <taxon>Actinomycetes</taxon>
        <taxon>Micromonosporales</taxon>
        <taxon>Micromonosporaceae</taxon>
        <taxon>Dactylosporangium</taxon>
    </lineage>
</organism>
<keyword evidence="3 5" id="KW-1133">Transmembrane helix</keyword>
<reference evidence="7" key="2">
    <citation type="submission" date="2022-09" db="EMBL/GenBank/DDBJ databases">
        <title>Biosynthetic gene clusters of Dactylosporangioum fulvum.</title>
        <authorList>
            <person name="Caradec T."/>
        </authorList>
    </citation>
    <scope>NUCLEOTIDE SEQUENCE</scope>
    <source>
        <strain evidence="7">NRRL B-16292</strain>
    </source>
</reference>